<keyword evidence="2" id="KW-0805">Transcription regulation</keyword>
<dbReference type="SUPFAM" id="SSF57701">
    <property type="entry name" value="Zn2/Cys6 DNA-binding domain"/>
    <property type="match status" value="2"/>
</dbReference>
<sequence length="287" mass="30653">MARDDSASATGPVASEPVLGAKTASSWTSGSSASSTPMSSPNMSNTSLAAKDDKSPKRRQRLGPSCDSCRSRKVKCNAVISIVAKAFDPHQPGQHPRQFSQTQIDQLVRGDPVREEGDSHVIVSNGKLIRFKSCKSCNVKGLACCFSKGFTKEDIMLNNKKSYGSSGGYTFAPSSGSSASSGSSSPVPALVQAAALPLHDSSDDAAAATKKKVHKVTKKKEELPTKRSIASLTSALSKTLQETHEGHTRKSSCVSCRKRKVKCVFNFELNKCEGCNKKSTECVFEKR</sequence>
<dbReference type="GeneID" id="30982006"/>
<reference evidence="8" key="1">
    <citation type="submission" date="2016-05" db="EMBL/GenBank/DDBJ databases">
        <title>Comparative genomics of biotechnologically important yeasts.</title>
        <authorList>
            <consortium name="DOE Joint Genome Institute"/>
            <person name="Riley R."/>
            <person name="Haridas S."/>
            <person name="Wolfe K.H."/>
            <person name="Lopes M.R."/>
            <person name="Hittinger C.T."/>
            <person name="Goker M."/>
            <person name="Salamov A."/>
            <person name="Wisecaver J."/>
            <person name="Long T.M."/>
            <person name="Aerts A.L."/>
            <person name="Barry K."/>
            <person name="Choi C."/>
            <person name="Clum A."/>
            <person name="Coughlan A.Y."/>
            <person name="Deshpande S."/>
            <person name="Douglass A.P."/>
            <person name="Hanson S.J."/>
            <person name="Klenk H.-P."/>
            <person name="Labutti K."/>
            <person name="Lapidus A."/>
            <person name="Lindquist E."/>
            <person name="Lipzen A."/>
            <person name="Meier-Kolthoff J.P."/>
            <person name="Ohm R.A."/>
            <person name="Otillar R.P."/>
            <person name="Pangilinan J."/>
            <person name="Peng Y."/>
            <person name="Rokas A."/>
            <person name="Rosa C.A."/>
            <person name="Scheuner C."/>
            <person name="Sibirny A.A."/>
            <person name="Slot J.C."/>
            <person name="Stielow J.B."/>
            <person name="Sun H."/>
            <person name="Kurtzman C.P."/>
            <person name="Blackwell M."/>
            <person name="Grigoriev I.V."/>
            <person name="Jeffries T.W."/>
        </authorList>
    </citation>
    <scope>NUCLEOTIDE SEQUENCE [LARGE SCALE GENOMIC DNA]</scope>
    <source>
        <strain evidence="8">NRRL Y-17324</strain>
    </source>
</reference>
<gene>
    <name evidence="7" type="ORF">CANTADRAFT_26753</name>
</gene>
<dbReference type="InterPro" id="IPR001138">
    <property type="entry name" value="Zn2Cys6_DnaBD"/>
</dbReference>
<accession>A0A1E4SH39</accession>
<organism evidence="7 8">
    <name type="scientific">Suhomyces tanzawaensis NRRL Y-17324</name>
    <dbReference type="NCBI Taxonomy" id="984487"/>
    <lineage>
        <taxon>Eukaryota</taxon>
        <taxon>Fungi</taxon>
        <taxon>Dikarya</taxon>
        <taxon>Ascomycota</taxon>
        <taxon>Saccharomycotina</taxon>
        <taxon>Pichiomycetes</taxon>
        <taxon>Debaryomycetaceae</taxon>
        <taxon>Suhomyces</taxon>
    </lineage>
</organism>
<dbReference type="Proteomes" id="UP000094285">
    <property type="component" value="Unassembled WGS sequence"/>
</dbReference>
<evidence type="ECO:0000313" key="8">
    <source>
        <dbReference type="Proteomes" id="UP000094285"/>
    </source>
</evidence>
<evidence type="ECO:0000256" key="5">
    <source>
        <dbReference type="SAM" id="MobiDB-lite"/>
    </source>
</evidence>
<dbReference type="CDD" id="cd00067">
    <property type="entry name" value="GAL4"/>
    <property type="match status" value="1"/>
</dbReference>
<dbReference type="GO" id="GO:0008270">
    <property type="term" value="F:zinc ion binding"/>
    <property type="evidence" value="ECO:0007669"/>
    <property type="project" value="InterPro"/>
</dbReference>
<dbReference type="OrthoDB" id="4036575at2759"/>
<proteinExistence type="predicted"/>
<dbReference type="InterPro" id="IPR050797">
    <property type="entry name" value="Carb_Metab_Trans_Reg"/>
</dbReference>
<evidence type="ECO:0000256" key="1">
    <source>
        <dbReference type="ARBA" id="ARBA00022833"/>
    </source>
</evidence>
<keyword evidence="4" id="KW-0539">Nucleus</keyword>
<keyword evidence="3" id="KW-0804">Transcription</keyword>
<name>A0A1E4SH39_9ASCO</name>
<dbReference type="Gene3D" id="4.10.240.10">
    <property type="entry name" value="Zn(2)-C6 fungal-type DNA-binding domain"/>
    <property type="match status" value="2"/>
</dbReference>
<evidence type="ECO:0000256" key="3">
    <source>
        <dbReference type="ARBA" id="ARBA00023163"/>
    </source>
</evidence>
<evidence type="ECO:0000259" key="6">
    <source>
        <dbReference type="PROSITE" id="PS50048"/>
    </source>
</evidence>
<dbReference type="EMBL" id="KV453913">
    <property type="protein sequence ID" value="ODV78824.1"/>
    <property type="molecule type" value="Genomic_DNA"/>
</dbReference>
<protein>
    <recommendedName>
        <fullName evidence="6">Zn(2)-C6 fungal-type domain-containing protein</fullName>
    </recommendedName>
</protein>
<feature type="domain" description="Zn(2)-C6 fungal-type" evidence="6">
    <location>
        <begin position="252"/>
        <end position="284"/>
    </location>
</feature>
<dbReference type="Pfam" id="PF00172">
    <property type="entry name" value="Zn_clus"/>
    <property type="match status" value="1"/>
</dbReference>
<dbReference type="AlphaFoldDB" id="A0A1E4SH39"/>
<dbReference type="InterPro" id="IPR036864">
    <property type="entry name" value="Zn2-C6_fun-type_DNA-bd_sf"/>
</dbReference>
<keyword evidence="1" id="KW-0862">Zinc</keyword>
<keyword evidence="8" id="KW-1185">Reference proteome</keyword>
<feature type="compositionally biased region" description="Low complexity" evidence="5">
    <location>
        <begin position="23"/>
        <end position="47"/>
    </location>
</feature>
<dbReference type="PROSITE" id="PS00463">
    <property type="entry name" value="ZN2_CY6_FUNGAL_1"/>
    <property type="match status" value="1"/>
</dbReference>
<evidence type="ECO:0000313" key="7">
    <source>
        <dbReference type="EMBL" id="ODV78824.1"/>
    </source>
</evidence>
<dbReference type="PROSITE" id="PS50048">
    <property type="entry name" value="ZN2_CY6_FUNGAL_2"/>
    <property type="match status" value="1"/>
</dbReference>
<dbReference type="PANTHER" id="PTHR31668">
    <property type="entry name" value="GLUCOSE TRANSPORT TRANSCRIPTION REGULATOR RGT1-RELATED-RELATED"/>
    <property type="match status" value="1"/>
</dbReference>
<dbReference type="RefSeq" id="XP_020063946.1">
    <property type="nucleotide sequence ID" value="XM_020207869.1"/>
</dbReference>
<evidence type="ECO:0000256" key="2">
    <source>
        <dbReference type="ARBA" id="ARBA00023015"/>
    </source>
</evidence>
<dbReference type="GO" id="GO:0000981">
    <property type="term" value="F:DNA-binding transcription factor activity, RNA polymerase II-specific"/>
    <property type="evidence" value="ECO:0007669"/>
    <property type="project" value="InterPro"/>
</dbReference>
<evidence type="ECO:0000256" key="4">
    <source>
        <dbReference type="ARBA" id="ARBA00023242"/>
    </source>
</evidence>
<feature type="region of interest" description="Disordered" evidence="5">
    <location>
        <begin position="1"/>
        <end position="67"/>
    </location>
</feature>